<dbReference type="NCBIfam" id="TIGR01368">
    <property type="entry name" value="CPSaseIIsmall"/>
    <property type="match status" value="1"/>
</dbReference>
<dbReference type="GO" id="GO:0006541">
    <property type="term" value="P:glutamine metabolic process"/>
    <property type="evidence" value="ECO:0007669"/>
    <property type="project" value="InterPro"/>
</dbReference>
<keyword evidence="8" id="KW-0665">Pyrimidine biosynthesis</keyword>
<feature type="binding site" evidence="8">
    <location>
        <position position="212"/>
    </location>
    <ligand>
        <name>L-glutamine</name>
        <dbReference type="ChEBI" id="CHEBI:58359"/>
    </ligand>
</feature>
<dbReference type="PROSITE" id="PS51273">
    <property type="entry name" value="GATASE_TYPE_1"/>
    <property type="match status" value="1"/>
</dbReference>
<dbReference type="OrthoDB" id="9804328at2"/>
<dbReference type="Gene3D" id="3.50.30.20">
    <property type="entry name" value="Carbamoyl-phosphate synthase small subunit, N-terminal domain"/>
    <property type="match status" value="1"/>
</dbReference>
<dbReference type="GO" id="GO:0004359">
    <property type="term" value="F:glutaminase activity"/>
    <property type="evidence" value="ECO:0007669"/>
    <property type="project" value="RHEA"/>
</dbReference>
<dbReference type="Gene3D" id="3.40.50.880">
    <property type="match status" value="1"/>
</dbReference>
<evidence type="ECO:0000256" key="8">
    <source>
        <dbReference type="HAMAP-Rule" id="MF_01209"/>
    </source>
</evidence>
<feature type="binding site" evidence="8">
    <location>
        <position position="45"/>
    </location>
    <ligand>
        <name>L-glutamine</name>
        <dbReference type="ChEBI" id="CHEBI:58359"/>
    </ligand>
</feature>
<dbReference type="EMBL" id="PDOF01000003">
    <property type="protein sequence ID" value="PYZ95725.1"/>
    <property type="molecule type" value="Genomic_DNA"/>
</dbReference>
<dbReference type="GO" id="GO:0006526">
    <property type="term" value="P:L-arginine biosynthetic process"/>
    <property type="evidence" value="ECO:0007669"/>
    <property type="project" value="UniProtKB-UniRule"/>
</dbReference>
<dbReference type="PANTHER" id="PTHR43418">
    <property type="entry name" value="MULTIFUNCTIONAL TRYPTOPHAN BIOSYNTHESIS PROTEIN-RELATED"/>
    <property type="match status" value="1"/>
</dbReference>
<dbReference type="NCBIfam" id="NF009475">
    <property type="entry name" value="PRK12838.1"/>
    <property type="match status" value="1"/>
</dbReference>
<dbReference type="PANTHER" id="PTHR43418:SF7">
    <property type="entry name" value="CARBAMOYL-PHOSPHATE SYNTHASE SMALL CHAIN"/>
    <property type="match status" value="1"/>
</dbReference>
<comment type="pathway">
    <text evidence="8">Pyrimidine metabolism; UMP biosynthesis via de novo pathway; (S)-dihydroorotate from bicarbonate: step 1/3.</text>
</comment>
<feature type="active site" evidence="8">
    <location>
        <position position="324"/>
    </location>
</feature>
<dbReference type="SMART" id="SM01097">
    <property type="entry name" value="CPSase_sm_chain"/>
    <property type="match status" value="1"/>
</dbReference>
<keyword evidence="4 8" id="KW-0547">Nucleotide-binding</keyword>
<dbReference type="Pfam" id="PF00988">
    <property type="entry name" value="CPSase_sm_chain"/>
    <property type="match status" value="1"/>
</dbReference>
<dbReference type="RefSeq" id="WP_110521001.1">
    <property type="nucleotide sequence ID" value="NZ_PDOF01000003.1"/>
</dbReference>
<comment type="catalytic activity">
    <reaction evidence="8">
        <text>L-glutamine + H2O = L-glutamate + NH4(+)</text>
        <dbReference type="Rhea" id="RHEA:15889"/>
        <dbReference type="ChEBI" id="CHEBI:15377"/>
        <dbReference type="ChEBI" id="CHEBI:28938"/>
        <dbReference type="ChEBI" id="CHEBI:29985"/>
        <dbReference type="ChEBI" id="CHEBI:58359"/>
    </reaction>
</comment>
<keyword evidence="8" id="KW-0055">Arginine biosynthesis</keyword>
<comment type="function">
    <text evidence="8">Small subunit of the glutamine-dependent carbamoyl phosphate synthetase (CPSase). CPSase catalyzes the formation of carbamoyl phosphate from the ammonia moiety of glutamine, carbonate, and phosphate donated by ATP, constituting the first step of 2 biosynthetic pathways, one leading to arginine and/or urea and the other to pyrimidine nucleotides. The small subunit (glutamine amidotransferase) binds and cleaves glutamine to supply the large subunit with the substrate ammonia.</text>
</comment>
<dbReference type="EC" id="6.3.5.5" evidence="8"/>
<feature type="active site" description="Nucleophile" evidence="8">
    <location>
        <position position="239"/>
    </location>
</feature>
<dbReference type="InterPro" id="IPR002474">
    <property type="entry name" value="CarbamoylP_synth_ssu_N"/>
</dbReference>
<dbReference type="InterPro" id="IPR006274">
    <property type="entry name" value="CarbamoylP_synth_ssu"/>
</dbReference>
<feature type="binding site" evidence="8">
    <location>
        <position position="284"/>
    </location>
    <ligand>
        <name>L-glutamine</name>
        <dbReference type="ChEBI" id="CHEBI:58359"/>
    </ligand>
</feature>
<dbReference type="SUPFAM" id="SSF52021">
    <property type="entry name" value="Carbamoyl phosphate synthetase, small subunit N-terminal domain"/>
    <property type="match status" value="1"/>
</dbReference>
<comment type="subunit">
    <text evidence="8">Composed of two chains; the small (or glutamine) chain promotes the hydrolysis of glutamine to ammonia, which is used by the large (or ammonia) chain to synthesize carbamoyl phosphate. Tetramer of heterodimers (alpha,beta)4.</text>
</comment>
<evidence type="ECO:0000256" key="6">
    <source>
        <dbReference type="ARBA" id="ARBA00022962"/>
    </source>
</evidence>
<feature type="domain" description="Carbamoyl-phosphate synthase small subunit N-terminal" evidence="9">
    <location>
        <begin position="1"/>
        <end position="130"/>
    </location>
</feature>
<feature type="binding site" evidence="8">
    <location>
        <position position="243"/>
    </location>
    <ligand>
        <name>L-glutamine</name>
        <dbReference type="ChEBI" id="CHEBI:58359"/>
    </ligand>
</feature>
<keyword evidence="6 8" id="KW-0315">Glutamine amidotransferase</keyword>
<dbReference type="Pfam" id="PF00117">
    <property type="entry name" value="GATase"/>
    <property type="match status" value="1"/>
</dbReference>
<evidence type="ECO:0000259" key="9">
    <source>
        <dbReference type="SMART" id="SM01097"/>
    </source>
</evidence>
<dbReference type="GO" id="GO:0005524">
    <property type="term" value="F:ATP binding"/>
    <property type="evidence" value="ECO:0007669"/>
    <property type="project" value="UniProtKB-UniRule"/>
</dbReference>
<evidence type="ECO:0000313" key="11">
    <source>
        <dbReference type="Proteomes" id="UP000248066"/>
    </source>
</evidence>
<dbReference type="GO" id="GO:0004088">
    <property type="term" value="F:carbamoyl-phosphate synthase (glutamine-hydrolyzing) activity"/>
    <property type="evidence" value="ECO:0007669"/>
    <property type="project" value="UniProtKB-UniRule"/>
</dbReference>
<feature type="binding site" evidence="8">
    <location>
        <position position="281"/>
    </location>
    <ligand>
        <name>L-glutamine</name>
        <dbReference type="ChEBI" id="CHEBI:58359"/>
    </ligand>
</feature>
<comment type="similarity">
    <text evidence="2 8">Belongs to the CarA family.</text>
</comment>
<keyword evidence="8" id="KW-0028">Amino-acid biosynthesis</keyword>
<dbReference type="InterPro" id="IPR050472">
    <property type="entry name" value="Anth_synth/Amidotransfase"/>
</dbReference>
<feature type="binding site" evidence="8">
    <location>
        <position position="283"/>
    </location>
    <ligand>
        <name>L-glutamine</name>
        <dbReference type="ChEBI" id="CHEBI:58359"/>
    </ligand>
</feature>
<organism evidence="10 11">
    <name type="scientific">Alteribacter lacisalsi</name>
    <dbReference type="NCBI Taxonomy" id="2045244"/>
    <lineage>
        <taxon>Bacteria</taxon>
        <taxon>Bacillati</taxon>
        <taxon>Bacillota</taxon>
        <taxon>Bacilli</taxon>
        <taxon>Bacillales</taxon>
        <taxon>Bacillaceae</taxon>
        <taxon>Alteribacter</taxon>
    </lineage>
</organism>
<gene>
    <name evidence="8" type="primary">carA</name>
    <name evidence="10" type="ORF">CR205_15125</name>
</gene>
<feature type="active site" evidence="8">
    <location>
        <position position="326"/>
    </location>
</feature>
<comment type="caution">
    <text evidence="10">The sequence shown here is derived from an EMBL/GenBank/DDBJ whole genome shotgun (WGS) entry which is preliminary data.</text>
</comment>
<feature type="region of interest" description="CPSase" evidence="8">
    <location>
        <begin position="1"/>
        <end position="163"/>
    </location>
</feature>
<dbReference type="InterPro" id="IPR036480">
    <property type="entry name" value="CarbP_synth_ssu_N_sf"/>
</dbReference>
<keyword evidence="3 8" id="KW-0436">Ligase</keyword>
<comment type="pathway">
    <text evidence="1 8">Amino-acid biosynthesis; L-arginine biosynthesis; carbamoyl phosphate from bicarbonate: step 1/1.</text>
</comment>
<reference evidence="10 11" key="1">
    <citation type="submission" date="2017-10" db="EMBL/GenBank/DDBJ databases">
        <title>Bacillus sp. nov., a halophilic bacterium isolated from a Yangshapao Lake.</title>
        <authorList>
            <person name="Wang H."/>
        </authorList>
    </citation>
    <scope>NUCLEOTIDE SEQUENCE [LARGE SCALE GENOMIC DNA]</scope>
    <source>
        <strain evidence="10 11">YSP-3</strain>
    </source>
</reference>
<protein>
    <recommendedName>
        <fullName evidence="8">Carbamoyl phosphate synthase small chain</fullName>
        <ecNumber evidence="8">6.3.5.5</ecNumber>
    </recommendedName>
    <alternativeName>
        <fullName evidence="8">Carbamoyl phosphate synthetase glutamine chain</fullName>
    </alternativeName>
</protein>
<dbReference type="Proteomes" id="UP000248066">
    <property type="component" value="Unassembled WGS sequence"/>
</dbReference>
<dbReference type="HAMAP" id="MF_01209">
    <property type="entry name" value="CPSase_S_chain"/>
    <property type="match status" value="1"/>
</dbReference>
<evidence type="ECO:0000256" key="2">
    <source>
        <dbReference type="ARBA" id="ARBA00007800"/>
    </source>
</evidence>
<sequence length="356" mass="38430">MKAYLKLDTGDSFEGEMIGASLPASGEVVFTTSMTGYQEMSTDPSYAGQILVFCYPLIGNYGVNREDNESLDTAVAGVIVGETWEDGGETGSRSFSEQLKEAGVPGLNGIDTRALVKTIRKYPTVKGCITSDPEAPGWKEETKELLVEQVSVKTPAHYSNDGPHVILVDYGYKKSILHALLKRGCAVTAVPYTFSYDQIQALSPDGILFSNGPGDPADLAGEFMKIRRLAKMWPAFGICLGHQLLALAFGGGTKKQQNGHRGSNHPVKEMLTGKVHITSQNHGYVVTEDNLAKNGMVVTFRNVNDGTVEGLSHSGLPISSVQFHPEAHPGPSDTDYLFDEFVDQMTQSGGTRYAKA</sequence>
<dbReference type="CDD" id="cd01744">
    <property type="entry name" value="GATase1_CPSase"/>
    <property type="match status" value="1"/>
</dbReference>
<keyword evidence="5 8" id="KW-0067">ATP-binding</keyword>
<evidence type="ECO:0000256" key="3">
    <source>
        <dbReference type="ARBA" id="ARBA00022598"/>
    </source>
</evidence>
<dbReference type="PRINTS" id="PR00099">
    <property type="entry name" value="CPSGATASE"/>
</dbReference>
<dbReference type="GO" id="GO:0044205">
    <property type="term" value="P:'de novo' UMP biosynthetic process"/>
    <property type="evidence" value="ECO:0007669"/>
    <property type="project" value="UniProtKB-UniRule"/>
</dbReference>
<evidence type="ECO:0000256" key="4">
    <source>
        <dbReference type="ARBA" id="ARBA00022741"/>
    </source>
</evidence>
<accession>A0A2W0HEI9</accession>
<dbReference type="SUPFAM" id="SSF52317">
    <property type="entry name" value="Class I glutamine amidotransferase-like"/>
    <property type="match status" value="1"/>
</dbReference>
<evidence type="ECO:0000256" key="7">
    <source>
        <dbReference type="ARBA" id="ARBA00048816"/>
    </source>
</evidence>
<dbReference type="UniPathway" id="UPA00068">
    <property type="reaction ID" value="UER00171"/>
</dbReference>
<feature type="binding site" evidence="8">
    <location>
        <position position="240"/>
    </location>
    <ligand>
        <name>L-glutamine</name>
        <dbReference type="ChEBI" id="CHEBI:58359"/>
    </ligand>
</feature>
<dbReference type="UniPathway" id="UPA00070">
    <property type="reaction ID" value="UER00115"/>
</dbReference>
<dbReference type="InterPro" id="IPR017926">
    <property type="entry name" value="GATASE"/>
</dbReference>
<evidence type="ECO:0000256" key="1">
    <source>
        <dbReference type="ARBA" id="ARBA00005077"/>
    </source>
</evidence>
<evidence type="ECO:0000256" key="5">
    <source>
        <dbReference type="ARBA" id="ARBA00022840"/>
    </source>
</evidence>
<dbReference type="GO" id="GO:0006207">
    <property type="term" value="P:'de novo' pyrimidine nucleobase biosynthetic process"/>
    <property type="evidence" value="ECO:0007669"/>
    <property type="project" value="InterPro"/>
</dbReference>
<dbReference type="PRINTS" id="PR00096">
    <property type="entry name" value="GATASE"/>
</dbReference>
<dbReference type="InterPro" id="IPR029062">
    <property type="entry name" value="Class_I_gatase-like"/>
</dbReference>
<name>A0A2W0HEI9_9BACI</name>
<proteinExistence type="inferred from homology"/>
<dbReference type="AlphaFoldDB" id="A0A2W0HEI9"/>
<comment type="catalytic activity">
    <reaction evidence="7 8">
        <text>hydrogencarbonate + L-glutamine + 2 ATP + H2O = carbamoyl phosphate + L-glutamate + 2 ADP + phosphate + 2 H(+)</text>
        <dbReference type="Rhea" id="RHEA:18633"/>
        <dbReference type="ChEBI" id="CHEBI:15377"/>
        <dbReference type="ChEBI" id="CHEBI:15378"/>
        <dbReference type="ChEBI" id="CHEBI:17544"/>
        <dbReference type="ChEBI" id="CHEBI:29985"/>
        <dbReference type="ChEBI" id="CHEBI:30616"/>
        <dbReference type="ChEBI" id="CHEBI:43474"/>
        <dbReference type="ChEBI" id="CHEBI:58228"/>
        <dbReference type="ChEBI" id="CHEBI:58359"/>
        <dbReference type="ChEBI" id="CHEBI:456216"/>
        <dbReference type="EC" id="6.3.5.5"/>
    </reaction>
</comment>
<evidence type="ECO:0000313" key="10">
    <source>
        <dbReference type="EMBL" id="PYZ95725.1"/>
    </source>
</evidence>
<dbReference type="InterPro" id="IPR035686">
    <property type="entry name" value="CPSase_GATase1"/>
</dbReference>
<feature type="binding site" evidence="8">
    <location>
        <position position="214"/>
    </location>
    <ligand>
        <name>L-glutamine</name>
        <dbReference type="ChEBI" id="CHEBI:58359"/>
    </ligand>
</feature>
<keyword evidence="11" id="KW-1185">Reference proteome</keyword>